<proteinExistence type="predicted"/>
<protein>
    <submittedName>
        <fullName evidence="1">Uncharacterized protein</fullName>
    </submittedName>
</protein>
<name>A0A7K2IPV9_9ACTN</name>
<dbReference type="RefSeq" id="WP_042283005.1">
    <property type="nucleotide sequence ID" value="NZ_BAZE01000005.1"/>
</dbReference>
<accession>A0A7K2IPV9</accession>
<evidence type="ECO:0000313" key="1">
    <source>
        <dbReference type="EMBL" id="MYR31916.1"/>
    </source>
</evidence>
<dbReference type="Proteomes" id="UP000467124">
    <property type="component" value="Unassembled WGS sequence"/>
</dbReference>
<comment type="caution">
    <text evidence="1">The sequence shown here is derived from an EMBL/GenBank/DDBJ whole genome shotgun (WGS) entry which is preliminary data.</text>
</comment>
<sequence length="80" mass="8735">MCEPDMPTDVVSGTCVYDPSRLSPAQCMGDACVVCHTKWPRPRRILGELPDGAHVYGCDECAGLMGYRPVPARRSLIVAR</sequence>
<evidence type="ECO:0000313" key="2">
    <source>
        <dbReference type="Proteomes" id="UP000467124"/>
    </source>
</evidence>
<dbReference type="EMBL" id="WWHY01000001">
    <property type="protein sequence ID" value="MYR31916.1"/>
    <property type="molecule type" value="Genomic_DNA"/>
</dbReference>
<reference evidence="1 2" key="1">
    <citation type="journal article" date="2019" name="Nat. Commun.">
        <title>The antimicrobial potential of Streptomyces from insect microbiomes.</title>
        <authorList>
            <person name="Chevrette M.G."/>
            <person name="Carlson C.M."/>
            <person name="Ortega H.E."/>
            <person name="Thomas C."/>
            <person name="Ananiev G.E."/>
            <person name="Barns K.J."/>
            <person name="Book A.J."/>
            <person name="Cagnazzo J."/>
            <person name="Carlos C."/>
            <person name="Flanigan W."/>
            <person name="Grubbs K.J."/>
            <person name="Horn H.A."/>
            <person name="Hoffmann F.M."/>
            <person name="Klassen J.L."/>
            <person name="Knack J.J."/>
            <person name="Lewin G.R."/>
            <person name="McDonald B.R."/>
            <person name="Muller L."/>
            <person name="Melo W.G.P."/>
            <person name="Pinto-Tomas A.A."/>
            <person name="Schmitz A."/>
            <person name="Wendt-Pienkowski E."/>
            <person name="Wildman S."/>
            <person name="Zhao M."/>
            <person name="Zhang F."/>
            <person name="Bugni T.S."/>
            <person name="Andes D.R."/>
            <person name="Pupo M.T."/>
            <person name="Currie C.R."/>
        </authorList>
    </citation>
    <scope>NUCLEOTIDE SEQUENCE [LARGE SCALE GENOMIC DNA]</scope>
    <source>
        <strain evidence="1 2">SID5840</strain>
    </source>
</reference>
<dbReference type="AlphaFoldDB" id="A0A7K2IPV9"/>
<gene>
    <name evidence="1" type="ORF">GTW20_06405</name>
</gene>
<organism evidence="1 2">
    <name type="scientific">Nocardiopsis alba</name>
    <dbReference type="NCBI Taxonomy" id="53437"/>
    <lineage>
        <taxon>Bacteria</taxon>
        <taxon>Bacillati</taxon>
        <taxon>Actinomycetota</taxon>
        <taxon>Actinomycetes</taxon>
        <taxon>Streptosporangiales</taxon>
        <taxon>Nocardiopsidaceae</taxon>
        <taxon>Nocardiopsis</taxon>
    </lineage>
</organism>
<dbReference type="GeneID" id="91391564"/>